<dbReference type="AlphaFoldDB" id="A0A1L6TD05"/>
<dbReference type="RefSeq" id="WP_017376294.1">
    <property type="nucleotide sequence ID" value="NZ_CP012508.1"/>
</dbReference>
<accession>A0A1L6TD05</accession>
<name>A0A1L6TD05_PISSA</name>
<sequence length="430" mass="47443">MKQCAVYLLFLLFITGCTKAPEQNSSYYSALNSSSVQGKIPNNSSMVNGALVTRGQQPYMSVNFSANGEQLVYVSQNYRGEPVIYQVSQERDRWLAPEQVVSLQSNIIELPGLHFSRFMTTNSDQPSVALGYVAFLAELTNGTTGLFYAQKVDAGWQVHRVATTENRVHVGGSEYFSQFSHPNVLDDAIYFLAAADQEQFLYRYDILTGLRTAIPVQNTQGVFLRNLRNLSFSGQSFAITADDVDGQEGVYAFEGYGSFRRLSPEYYNNISGEKISVKLGQMSYGRFGTQMSMITTANKQLSKQALIPQTGVYINIKGFNDKPALLTWQKVSGFEFLHFKTPLLLKASQDQASFIFVANTASAPQQMGVYKASVANGVVNVSPLLIPGEYLDKQRVIAVNIGDASVTRDQLAVSVQFSNGQEGVYLLSTS</sequence>
<dbReference type="SUPFAM" id="SSF82171">
    <property type="entry name" value="DPP6 N-terminal domain-like"/>
    <property type="match status" value="1"/>
</dbReference>
<dbReference type="PROSITE" id="PS51257">
    <property type="entry name" value="PROKAR_LIPOPROTEIN"/>
    <property type="match status" value="1"/>
</dbReference>
<proteinExistence type="predicted"/>
<protein>
    <submittedName>
        <fullName evidence="1">Lipoprotein</fullName>
    </submittedName>
</protein>
<gene>
    <name evidence="1" type="ORF">KU39_2095</name>
</gene>
<organism evidence="1 2">
    <name type="scientific">Piscirickettsia salmonis</name>
    <dbReference type="NCBI Taxonomy" id="1238"/>
    <lineage>
        <taxon>Bacteria</taxon>
        <taxon>Pseudomonadati</taxon>
        <taxon>Pseudomonadota</taxon>
        <taxon>Gammaproteobacteria</taxon>
        <taxon>Thiotrichales</taxon>
        <taxon>Piscirickettsiaceae</taxon>
        <taxon>Piscirickettsia</taxon>
    </lineage>
</organism>
<dbReference type="EMBL" id="CP012508">
    <property type="protein sequence ID" value="ALB23275.1"/>
    <property type="molecule type" value="Genomic_DNA"/>
</dbReference>
<evidence type="ECO:0000313" key="2">
    <source>
        <dbReference type="Proteomes" id="UP000029558"/>
    </source>
</evidence>
<keyword evidence="1" id="KW-0449">Lipoprotein</keyword>
<reference evidence="1 2" key="1">
    <citation type="journal article" date="2014" name="Genome Announc.">
        <title>Comparative Genome Analysis of Two Isolates of the Fish Pathogen Piscirickettsia salmonis from Different Hosts Reveals Major Differences in Virulence-Associated Secretion Systems.</title>
        <authorList>
            <person name="Bohle H."/>
            <person name="Henriquez P."/>
            <person name="Grothusen H."/>
            <person name="Navas E."/>
            <person name="Sandoval A."/>
            <person name="Bustamante F."/>
            <person name="Bustos P."/>
            <person name="Mancilla M."/>
        </authorList>
    </citation>
    <scope>NUCLEOTIDE SEQUENCE [LARGE SCALE GENOMIC DNA]</scope>
    <source>
        <strain evidence="2">B1-32597</strain>
    </source>
</reference>
<dbReference type="Proteomes" id="UP000029558">
    <property type="component" value="Chromosome"/>
</dbReference>
<dbReference type="OrthoDB" id="9871457at2"/>
<evidence type="ECO:0000313" key="1">
    <source>
        <dbReference type="EMBL" id="ALB23275.1"/>
    </source>
</evidence>